<dbReference type="Proteomes" id="UP000198960">
    <property type="component" value="Unassembled WGS sequence"/>
</dbReference>
<accession>A0A1H8SYI8</accession>
<feature type="compositionally biased region" description="Low complexity" evidence="1">
    <location>
        <begin position="76"/>
        <end position="105"/>
    </location>
</feature>
<dbReference type="STRING" id="673521.SAMN05660991_01900"/>
<gene>
    <name evidence="2" type="ORF">SAMN05660991_01900</name>
</gene>
<evidence type="ECO:0000313" key="2">
    <source>
        <dbReference type="EMBL" id="SEO83263.1"/>
    </source>
</evidence>
<dbReference type="RefSeq" id="WP_139220442.1">
    <property type="nucleotide sequence ID" value="NZ_FOEE01000005.1"/>
</dbReference>
<reference evidence="3" key="1">
    <citation type="submission" date="2016-10" db="EMBL/GenBank/DDBJ databases">
        <authorList>
            <person name="Varghese N."/>
            <person name="Submissions S."/>
        </authorList>
    </citation>
    <scope>NUCLEOTIDE SEQUENCE [LARGE SCALE GENOMIC DNA]</scope>
    <source>
        <strain evidence="3">DSM 45413</strain>
    </source>
</reference>
<dbReference type="OrthoDB" id="5188866at2"/>
<keyword evidence="3" id="KW-1185">Reference proteome</keyword>
<dbReference type="EMBL" id="FOEE01000005">
    <property type="protein sequence ID" value="SEO83263.1"/>
    <property type="molecule type" value="Genomic_DNA"/>
</dbReference>
<sequence length="118" mass="12761">MTTPSSRPPVPPPADMSTAEKLAAEWEARHDVLARGHRADPLVLQQYLAHARTEEAARRGTIPAPRRPRDADAHRPTTSTTPTAPAGGSQPSGGAATDPAPAPAGARRRPWWRRLRDR</sequence>
<feature type="compositionally biased region" description="Basic residues" evidence="1">
    <location>
        <begin position="106"/>
        <end position="118"/>
    </location>
</feature>
<protein>
    <submittedName>
        <fullName evidence="2">Uncharacterized protein</fullName>
    </submittedName>
</protein>
<name>A0A1H8SYI8_9ACTN</name>
<proteinExistence type="predicted"/>
<dbReference type="AlphaFoldDB" id="A0A1H8SYI8"/>
<feature type="region of interest" description="Disordered" evidence="1">
    <location>
        <begin position="52"/>
        <end position="118"/>
    </location>
</feature>
<evidence type="ECO:0000256" key="1">
    <source>
        <dbReference type="SAM" id="MobiDB-lite"/>
    </source>
</evidence>
<evidence type="ECO:0000313" key="3">
    <source>
        <dbReference type="Proteomes" id="UP000198960"/>
    </source>
</evidence>
<organism evidence="2 3">
    <name type="scientific">Trujillonella endophytica</name>
    <dbReference type="NCBI Taxonomy" id="673521"/>
    <lineage>
        <taxon>Bacteria</taxon>
        <taxon>Bacillati</taxon>
        <taxon>Actinomycetota</taxon>
        <taxon>Actinomycetes</taxon>
        <taxon>Geodermatophilales</taxon>
        <taxon>Geodermatophilaceae</taxon>
        <taxon>Trujillonella</taxon>
    </lineage>
</organism>